<protein>
    <submittedName>
        <fullName evidence="1">Uncharacterized protein</fullName>
    </submittedName>
</protein>
<evidence type="ECO:0000313" key="1">
    <source>
        <dbReference type="EMBL" id="SFT27226.1"/>
    </source>
</evidence>
<proteinExistence type="predicted"/>
<name>A0A1I6WMU0_9GAMM</name>
<reference evidence="2" key="1">
    <citation type="submission" date="2016-10" db="EMBL/GenBank/DDBJ databases">
        <authorList>
            <person name="Varghese N."/>
            <person name="Submissions S."/>
        </authorList>
    </citation>
    <scope>NUCLEOTIDE SEQUENCE [LARGE SCALE GENOMIC DNA]</scope>
    <source>
        <strain evidence="2">ANC 5076</strain>
    </source>
</reference>
<accession>A0A1I6WMU0</accession>
<sequence length="88" mass="10237">MLPNELLISQQARDLGNQLIKEMNINRSYGMANFLGVNTCYDNHQAVLIWTFQLLEREPTLNELAEIKKYLCTRQISQNPYPIRVLPS</sequence>
<keyword evidence="2" id="KW-1185">Reference proteome</keyword>
<dbReference type="RefSeq" id="WP_074947984.1">
    <property type="nucleotide sequence ID" value="NZ_FOZU01000099.1"/>
</dbReference>
<dbReference type="AlphaFoldDB" id="A0A1I6WMU0"/>
<dbReference type="EMBL" id="FOZU01000099">
    <property type="protein sequence ID" value="SFT27226.1"/>
    <property type="molecule type" value="Genomic_DNA"/>
</dbReference>
<organism evidence="1 2">
    <name type="scientific">Acinetobacter bohemicus</name>
    <dbReference type="NCBI Taxonomy" id="1435036"/>
    <lineage>
        <taxon>Bacteria</taxon>
        <taxon>Pseudomonadati</taxon>
        <taxon>Pseudomonadota</taxon>
        <taxon>Gammaproteobacteria</taxon>
        <taxon>Moraxellales</taxon>
        <taxon>Moraxellaceae</taxon>
        <taxon>Acinetobacter</taxon>
    </lineage>
</organism>
<dbReference type="Proteomes" id="UP000182827">
    <property type="component" value="Unassembled WGS sequence"/>
</dbReference>
<gene>
    <name evidence="1" type="ORF">SAMN05444586_10992</name>
</gene>
<evidence type="ECO:0000313" key="2">
    <source>
        <dbReference type="Proteomes" id="UP000182827"/>
    </source>
</evidence>